<dbReference type="Gene3D" id="3.30.565.10">
    <property type="entry name" value="Histidine kinase-like ATPase, C-terminal domain"/>
    <property type="match status" value="1"/>
</dbReference>
<dbReference type="Pfam" id="PF00512">
    <property type="entry name" value="HisKA"/>
    <property type="match status" value="1"/>
</dbReference>
<comment type="caution">
    <text evidence="10">The sequence shown here is derived from an EMBL/GenBank/DDBJ whole genome shotgun (WGS) entry which is preliminary data.</text>
</comment>
<accession>A0A1F5XZ07</accession>
<dbReference type="PRINTS" id="PR00344">
    <property type="entry name" value="BCTRLSENSOR"/>
</dbReference>
<evidence type="ECO:0000256" key="6">
    <source>
        <dbReference type="ARBA" id="ARBA00023012"/>
    </source>
</evidence>
<keyword evidence="7" id="KW-1133">Transmembrane helix</keyword>
<evidence type="ECO:0000313" key="11">
    <source>
        <dbReference type="Proteomes" id="UP000178894"/>
    </source>
</evidence>
<dbReference type="PROSITE" id="PS50109">
    <property type="entry name" value="HIS_KIN"/>
    <property type="match status" value="1"/>
</dbReference>
<dbReference type="SMART" id="SM00388">
    <property type="entry name" value="HisKA"/>
    <property type="match status" value="1"/>
</dbReference>
<dbReference type="InterPro" id="IPR050736">
    <property type="entry name" value="Sensor_HK_Regulatory"/>
</dbReference>
<dbReference type="EC" id="2.7.13.3" evidence="2"/>
<dbReference type="SUPFAM" id="SSF47384">
    <property type="entry name" value="Homodimeric domain of signal transducing histidine kinase"/>
    <property type="match status" value="1"/>
</dbReference>
<dbReference type="FunFam" id="3.30.565.10:FF:000006">
    <property type="entry name" value="Sensor histidine kinase WalK"/>
    <property type="match status" value="1"/>
</dbReference>
<evidence type="ECO:0000259" key="8">
    <source>
        <dbReference type="PROSITE" id="PS50109"/>
    </source>
</evidence>
<dbReference type="STRING" id="1798364.A3G54_02465"/>
<dbReference type="SUPFAM" id="SSF55785">
    <property type="entry name" value="PYP-like sensor domain (PAS domain)"/>
    <property type="match status" value="1"/>
</dbReference>
<gene>
    <name evidence="10" type="ORF">A3G54_02465</name>
</gene>
<dbReference type="CDD" id="cd00082">
    <property type="entry name" value="HisKA"/>
    <property type="match status" value="1"/>
</dbReference>
<dbReference type="InterPro" id="IPR005467">
    <property type="entry name" value="His_kinase_dom"/>
</dbReference>
<dbReference type="SUPFAM" id="SSF55874">
    <property type="entry name" value="ATPase domain of HSP90 chaperone/DNA topoisomerase II/histidine kinase"/>
    <property type="match status" value="1"/>
</dbReference>
<organism evidence="10 11">
    <name type="scientific">Candidatus Giovannonibacteria bacterium RIFCSPLOWO2_12_FULL_44_15</name>
    <dbReference type="NCBI Taxonomy" id="1798364"/>
    <lineage>
        <taxon>Bacteria</taxon>
        <taxon>Candidatus Giovannoniibacteriota</taxon>
    </lineage>
</organism>
<dbReference type="InterPro" id="IPR004358">
    <property type="entry name" value="Sig_transdc_His_kin-like_C"/>
</dbReference>
<dbReference type="Proteomes" id="UP000178894">
    <property type="component" value="Unassembled WGS sequence"/>
</dbReference>
<dbReference type="SMART" id="SM00091">
    <property type="entry name" value="PAS"/>
    <property type="match status" value="1"/>
</dbReference>
<evidence type="ECO:0000256" key="4">
    <source>
        <dbReference type="ARBA" id="ARBA00022679"/>
    </source>
</evidence>
<sequence length="443" mass="50441">MPENFEKFALRARRRFFISTGFSILALLAAGFFKSIFLSIALFFFVLLLLASGFWEIIKATKSVYREREERLSILASLSDGIIQYSADKKIIFMNPKAEEYFGVKQKDIADLKIVPDLWDDKPIYRALVEIIYPELAPFTLARGGESFSSEKGIEIHTSRPELRLFVLSKEIKNTSGEVTGHVKIMRDISHDALISKIKSEFVSVAAHQLRTPLAALKWTLRLFIDGDMGPLEPKQLEFLNRGFETAERMIKLVNDLLDAARIEEGRFGYEFIEIDYLDFIAKLIKNYELVSKEKKISINLFPVKDLIPTIYADRDRLLLAFSNIIENALRYTNAAGKVDIDISLEKDYVKTVISDTGVGIPKEEQKRVFSKFFRASNAIRLETEGTGLGLFIVRNIIRRHGGEVTFVSKEGKGTAFTILLPIKRELIPMREGRAVEEYSEGI</sequence>
<dbReference type="AlphaFoldDB" id="A0A1F5XZ07"/>
<keyword evidence="7" id="KW-0812">Transmembrane</keyword>
<reference evidence="10 11" key="1">
    <citation type="journal article" date="2016" name="Nat. Commun.">
        <title>Thousands of microbial genomes shed light on interconnected biogeochemical processes in an aquifer system.</title>
        <authorList>
            <person name="Anantharaman K."/>
            <person name="Brown C.T."/>
            <person name="Hug L.A."/>
            <person name="Sharon I."/>
            <person name="Castelle C.J."/>
            <person name="Probst A.J."/>
            <person name="Thomas B.C."/>
            <person name="Singh A."/>
            <person name="Wilkins M.J."/>
            <person name="Karaoz U."/>
            <person name="Brodie E.L."/>
            <person name="Williams K.H."/>
            <person name="Hubbard S.S."/>
            <person name="Banfield J.F."/>
        </authorList>
    </citation>
    <scope>NUCLEOTIDE SEQUENCE [LARGE SCALE GENOMIC DNA]</scope>
</reference>
<dbReference type="PROSITE" id="PS50112">
    <property type="entry name" value="PAS"/>
    <property type="match status" value="1"/>
</dbReference>
<dbReference type="Gene3D" id="1.10.287.130">
    <property type="match status" value="1"/>
</dbReference>
<dbReference type="SMART" id="SM00387">
    <property type="entry name" value="HATPase_c"/>
    <property type="match status" value="1"/>
</dbReference>
<protein>
    <recommendedName>
        <fullName evidence="2">histidine kinase</fullName>
        <ecNumber evidence="2">2.7.13.3</ecNumber>
    </recommendedName>
</protein>
<evidence type="ECO:0000259" key="9">
    <source>
        <dbReference type="PROSITE" id="PS50112"/>
    </source>
</evidence>
<dbReference type="Gene3D" id="3.30.450.20">
    <property type="entry name" value="PAS domain"/>
    <property type="match status" value="1"/>
</dbReference>
<keyword evidence="6" id="KW-0902">Two-component regulatory system</keyword>
<feature type="domain" description="Histidine kinase" evidence="8">
    <location>
        <begin position="205"/>
        <end position="425"/>
    </location>
</feature>
<dbReference type="PANTHER" id="PTHR43711:SF31">
    <property type="entry name" value="HISTIDINE KINASE"/>
    <property type="match status" value="1"/>
</dbReference>
<evidence type="ECO:0000256" key="1">
    <source>
        <dbReference type="ARBA" id="ARBA00000085"/>
    </source>
</evidence>
<feature type="domain" description="PAS" evidence="9">
    <location>
        <begin position="67"/>
        <end position="135"/>
    </location>
</feature>
<keyword evidence="5" id="KW-0418">Kinase</keyword>
<evidence type="ECO:0000256" key="5">
    <source>
        <dbReference type="ARBA" id="ARBA00022777"/>
    </source>
</evidence>
<keyword evidence="7" id="KW-0472">Membrane</keyword>
<evidence type="ECO:0000256" key="3">
    <source>
        <dbReference type="ARBA" id="ARBA00022553"/>
    </source>
</evidence>
<evidence type="ECO:0000313" key="10">
    <source>
        <dbReference type="EMBL" id="OGF93103.1"/>
    </source>
</evidence>
<dbReference type="GO" id="GO:0000155">
    <property type="term" value="F:phosphorelay sensor kinase activity"/>
    <property type="evidence" value="ECO:0007669"/>
    <property type="project" value="InterPro"/>
</dbReference>
<dbReference type="InterPro" id="IPR003594">
    <property type="entry name" value="HATPase_dom"/>
</dbReference>
<comment type="catalytic activity">
    <reaction evidence="1">
        <text>ATP + protein L-histidine = ADP + protein N-phospho-L-histidine.</text>
        <dbReference type="EC" id="2.7.13.3"/>
    </reaction>
</comment>
<keyword evidence="4" id="KW-0808">Transferase</keyword>
<dbReference type="InterPro" id="IPR036097">
    <property type="entry name" value="HisK_dim/P_sf"/>
</dbReference>
<dbReference type="EMBL" id="MFIQ01000029">
    <property type="protein sequence ID" value="OGF93103.1"/>
    <property type="molecule type" value="Genomic_DNA"/>
</dbReference>
<dbReference type="InterPro" id="IPR035965">
    <property type="entry name" value="PAS-like_dom_sf"/>
</dbReference>
<keyword evidence="3" id="KW-0597">Phosphoprotein</keyword>
<name>A0A1F5XZ07_9BACT</name>
<dbReference type="InterPro" id="IPR000014">
    <property type="entry name" value="PAS"/>
</dbReference>
<dbReference type="CDD" id="cd00130">
    <property type="entry name" value="PAS"/>
    <property type="match status" value="1"/>
</dbReference>
<proteinExistence type="predicted"/>
<dbReference type="PANTHER" id="PTHR43711">
    <property type="entry name" value="TWO-COMPONENT HISTIDINE KINASE"/>
    <property type="match status" value="1"/>
</dbReference>
<dbReference type="CDD" id="cd00075">
    <property type="entry name" value="HATPase"/>
    <property type="match status" value="1"/>
</dbReference>
<feature type="transmembrane region" description="Helical" evidence="7">
    <location>
        <begin position="16"/>
        <end position="33"/>
    </location>
</feature>
<evidence type="ECO:0000256" key="7">
    <source>
        <dbReference type="SAM" id="Phobius"/>
    </source>
</evidence>
<dbReference type="Pfam" id="PF02518">
    <property type="entry name" value="HATPase_c"/>
    <property type="match status" value="1"/>
</dbReference>
<evidence type="ECO:0000256" key="2">
    <source>
        <dbReference type="ARBA" id="ARBA00012438"/>
    </source>
</evidence>
<dbReference type="InterPro" id="IPR003661">
    <property type="entry name" value="HisK_dim/P_dom"/>
</dbReference>
<dbReference type="InterPro" id="IPR036890">
    <property type="entry name" value="HATPase_C_sf"/>
</dbReference>
<dbReference type="Pfam" id="PF13188">
    <property type="entry name" value="PAS_8"/>
    <property type="match status" value="1"/>
</dbReference>